<keyword evidence="4" id="KW-1133">Transmembrane helix</keyword>
<dbReference type="PANTHER" id="PTHR32089:SF112">
    <property type="entry name" value="LYSOZYME-LIKE PROTEIN-RELATED"/>
    <property type="match status" value="1"/>
</dbReference>
<dbReference type="GO" id="GO:0016020">
    <property type="term" value="C:membrane"/>
    <property type="evidence" value="ECO:0007669"/>
    <property type="project" value="InterPro"/>
</dbReference>
<sequence length="563" mass="58258">MLSALRNLRIGPKIYSVVGIQAVIAAVLGLLALTAMEDLSGRAARIENAAQRQTLGERLNGLVLGAVMDSRGVYMARDAAESDKFGKPLLATLAALGTQMAALDALTPPAERALAQAASAKLAEFVTFRTELARIGHEKGSAEARLYGDNDANRRNRQALNAELGRLVAAIDVEAERLRREQGAAQTHWTVIVALTAALGIAAALLLSVSIARGQIARPLQRMTAAMTGIAAGDTAAAVPGTGSADEIGDMARAVLVFRDALRRNQELAAQERDAVAARQRRQDALESLTHDFTAKIAGLCRTLNGEADQIRGNAEGLSDSARDASHRSATVAAAAEQATGNVHTVAAATEQMVSSIADISQRMTEAARIASEAEGEAQRTNATVQGLAGAAERIGAVVKMINDIASQTNLLALNATIEAARAGEAGKGFAVVATEVKNLANQTAKATEDISAQIVAIQGESHNAVTAISGIVGTIERINGISASVSAAVEQQGAATREITRNVREAASGTHDVSQTIAGVSNAADRTGAAAGRMLDAAQGLTTHARTLQADVDDFAARMKAA</sequence>
<dbReference type="Pfam" id="PF00015">
    <property type="entry name" value="MCPsignal"/>
    <property type="match status" value="1"/>
</dbReference>
<keyword evidence="8" id="KW-1185">Reference proteome</keyword>
<keyword evidence="4" id="KW-0472">Membrane</keyword>
<feature type="domain" description="Methyl-accepting transducer" evidence="5">
    <location>
        <begin position="307"/>
        <end position="529"/>
    </location>
</feature>
<feature type="transmembrane region" description="Helical" evidence="4">
    <location>
        <begin position="189"/>
        <end position="212"/>
    </location>
</feature>
<evidence type="ECO:0000256" key="4">
    <source>
        <dbReference type="SAM" id="Phobius"/>
    </source>
</evidence>
<evidence type="ECO:0000313" key="7">
    <source>
        <dbReference type="EMBL" id="RUQ69326.1"/>
    </source>
</evidence>
<dbReference type="GO" id="GO:0006935">
    <property type="term" value="P:chemotaxis"/>
    <property type="evidence" value="ECO:0007669"/>
    <property type="project" value="InterPro"/>
</dbReference>
<evidence type="ECO:0000256" key="2">
    <source>
        <dbReference type="ARBA" id="ARBA00029447"/>
    </source>
</evidence>
<evidence type="ECO:0000313" key="8">
    <source>
        <dbReference type="Proteomes" id="UP000280346"/>
    </source>
</evidence>
<dbReference type="CDD" id="cd06225">
    <property type="entry name" value="HAMP"/>
    <property type="match status" value="1"/>
</dbReference>
<dbReference type="InterPro" id="IPR003660">
    <property type="entry name" value="HAMP_dom"/>
</dbReference>
<dbReference type="InterPro" id="IPR004090">
    <property type="entry name" value="Chemotax_Me-accpt_rcpt"/>
</dbReference>
<feature type="domain" description="HAMP" evidence="6">
    <location>
        <begin position="214"/>
        <end position="267"/>
    </location>
</feature>
<keyword evidence="4" id="KW-0812">Transmembrane</keyword>
<dbReference type="AlphaFoldDB" id="A0A3S0V5V1"/>
<dbReference type="GO" id="GO:0004888">
    <property type="term" value="F:transmembrane signaling receptor activity"/>
    <property type="evidence" value="ECO:0007669"/>
    <property type="project" value="InterPro"/>
</dbReference>
<proteinExistence type="inferred from homology"/>
<dbReference type="PRINTS" id="PR00260">
    <property type="entry name" value="CHEMTRNSDUCR"/>
</dbReference>
<dbReference type="Pfam" id="PF00672">
    <property type="entry name" value="HAMP"/>
    <property type="match status" value="1"/>
</dbReference>
<dbReference type="SUPFAM" id="SSF58104">
    <property type="entry name" value="Methyl-accepting chemotaxis protein (MCP) signaling domain"/>
    <property type="match status" value="1"/>
</dbReference>
<dbReference type="Gene3D" id="6.10.340.10">
    <property type="match status" value="1"/>
</dbReference>
<reference evidence="7 8" key="1">
    <citation type="submission" date="2018-12" db="EMBL/GenBank/DDBJ databases">
        <authorList>
            <person name="Yang Y."/>
        </authorList>
    </citation>
    <scope>NUCLEOTIDE SEQUENCE [LARGE SCALE GENOMIC DNA]</scope>
    <source>
        <strain evidence="7 8">GSF71</strain>
    </source>
</reference>
<dbReference type="Gene3D" id="1.10.287.950">
    <property type="entry name" value="Methyl-accepting chemotaxis protein"/>
    <property type="match status" value="1"/>
</dbReference>
<organism evidence="7 8">
    <name type="scientific">Azospirillum doebereinerae</name>
    <dbReference type="NCBI Taxonomy" id="92933"/>
    <lineage>
        <taxon>Bacteria</taxon>
        <taxon>Pseudomonadati</taxon>
        <taxon>Pseudomonadota</taxon>
        <taxon>Alphaproteobacteria</taxon>
        <taxon>Rhodospirillales</taxon>
        <taxon>Azospirillaceae</taxon>
        <taxon>Azospirillum</taxon>
    </lineage>
</organism>
<evidence type="ECO:0000259" key="5">
    <source>
        <dbReference type="PROSITE" id="PS50111"/>
    </source>
</evidence>
<dbReference type="EMBL" id="RZIJ01000012">
    <property type="protein sequence ID" value="RUQ69326.1"/>
    <property type="molecule type" value="Genomic_DNA"/>
</dbReference>
<comment type="caution">
    <text evidence="7">The sequence shown here is derived from an EMBL/GenBank/DDBJ whole genome shotgun (WGS) entry which is preliminary data.</text>
</comment>
<dbReference type="InterPro" id="IPR004089">
    <property type="entry name" value="MCPsignal_dom"/>
</dbReference>
<evidence type="ECO:0000256" key="3">
    <source>
        <dbReference type="PROSITE-ProRule" id="PRU00284"/>
    </source>
</evidence>
<dbReference type="PROSITE" id="PS50885">
    <property type="entry name" value="HAMP"/>
    <property type="match status" value="1"/>
</dbReference>
<dbReference type="RefSeq" id="WP_126999714.1">
    <property type="nucleotide sequence ID" value="NZ_JBNPXW010000028.1"/>
</dbReference>
<dbReference type="PROSITE" id="PS50111">
    <property type="entry name" value="CHEMOTAXIS_TRANSDUC_2"/>
    <property type="match status" value="1"/>
</dbReference>
<dbReference type="SMART" id="SM00283">
    <property type="entry name" value="MA"/>
    <property type="match status" value="1"/>
</dbReference>
<name>A0A3S0V5V1_9PROT</name>
<dbReference type="Proteomes" id="UP000280346">
    <property type="component" value="Unassembled WGS sequence"/>
</dbReference>
<feature type="transmembrane region" description="Helical" evidence="4">
    <location>
        <begin position="14"/>
        <end position="36"/>
    </location>
</feature>
<dbReference type="GO" id="GO:0007165">
    <property type="term" value="P:signal transduction"/>
    <property type="evidence" value="ECO:0007669"/>
    <property type="project" value="UniProtKB-KW"/>
</dbReference>
<evidence type="ECO:0000259" key="6">
    <source>
        <dbReference type="PROSITE" id="PS50885"/>
    </source>
</evidence>
<protein>
    <submittedName>
        <fullName evidence="7">HAMP domain-containing protein</fullName>
    </submittedName>
</protein>
<dbReference type="OrthoDB" id="3378718at2"/>
<dbReference type="PANTHER" id="PTHR32089">
    <property type="entry name" value="METHYL-ACCEPTING CHEMOTAXIS PROTEIN MCPB"/>
    <property type="match status" value="1"/>
</dbReference>
<accession>A0A3S0V5V1</accession>
<keyword evidence="1 3" id="KW-0807">Transducer</keyword>
<evidence type="ECO:0000256" key="1">
    <source>
        <dbReference type="ARBA" id="ARBA00023224"/>
    </source>
</evidence>
<gene>
    <name evidence="7" type="ORF">EJ913_16280</name>
</gene>
<dbReference type="SMART" id="SM00304">
    <property type="entry name" value="HAMP"/>
    <property type="match status" value="1"/>
</dbReference>
<comment type="similarity">
    <text evidence="2">Belongs to the methyl-accepting chemotaxis (MCP) protein family.</text>
</comment>